<keyword evidence="1" id="KW-0812">Transmembrane</keyword>
<accession>A0ABT2EA01</accession>
<reference evidence="2" key="1">
    <citation type="submission" date="2021-11" db="EMBL/GenBank/DDBJ databases">
        <title>Halomonas sp., isolated from a coastal aquaculture zone in Dongshan Bay.</title>
        <authorList>
            <person name="Lin W."/>
        </authorList>
    </citation>
    <scope>NUCLEOTIDE SEQUENCE</scope>
    <source>
        <strain evidence="2">Yzlin-01</strain>
    </source>
</reference>
<name>A0ABT2EA01_9GAMM</name>
<keyword evidence="3" id="KW-1185">Reference proteome</keyword>
<feature type="transmembrane region" description="Helical" evidence="1">
    <location>
        <begin position="52"/>
        <end position="79"/>
    </location>
</feature>
<sequence length="86" mass="9103">MTQPPYVSLRLSARLTIATHILDWWVALLCLINAVALGTGLAVALLQEGNSMGWALLIAFIAGSMLHGVIVIAALGIAASEAERYE</sequence>
<keyword evidence="1" id="KW-0472">Membrane</keyword>
<organism evidence="2 3">
    <name type="scientific">Halomonas dongshanensis</name>
    <dbReference type="NCBI Taxonomy" id="2890835"/>
    <lineage>
        <taxon>Bacteria</taxon>
        <taxon>Pseudomonadati</taxon>
        <taxon>Pseudomonadota</taxon>
        <taxon>Gammaproteobacteria</taxon>
        <taxon>Oceanospirillales</taxon>
        <taxon>Halomonadaceae</taxon>
        <taxon>Halomonas</taxon>
    </lineage>
</organism>
<protein>
    <submittedName>
        <fullName evidence="2">Uncharacterized protein</fullName>
    </submittedName>
</protein>
<dbReference type="RefSeq" id="WP_259034670.1">
    <property type="nucleotide sequence ID" value="NZ_JAJISC010000001.1"/>
</dbReference>
<comment type="caution">
    <text evidence="2">The sequence shown here is derived from an EMBL/GenBank/DDBJ whole genome shotgun (WGS) entry which is preliminary data.</text>
</comment>
<evidence type="ECO:0000256" key="1">
    <source>
        <dbReference type="SAM" id="Phobius"/>
    </source>
</evidence>
<proteinExistence type="predicted"/>
<evidence type="ECO:0000313" key="3">
    <source>
        <dbReference type="Proteomes" id="UP001165542"/>
    </source>
</evidence>
<dbReference type="Proteomes" id="UP001165542">
    <property type="component" value="Unassembled WGS sequence"/>
</dbReference>
<gene>
    <name evidence="2" type="ORF">LLY24_02435</name>
</gene>
<evidence type="ECO:0000313" key="2">
    <source>
        <dbReference type="EMBL" id="MCS2608178.1"/>
    </source>
</evidence>
<dbReference type="EMBL" id="JAJISC010000001">
    <property type="protein sequence ID" value="MCS2608178.1"/>
    <property type="molecule type" value="Genomic_DNA"/>
</dbReference>
<feature type="transmembrane region" description="Helical" evidence="1">
    <location>
        <begin position="21"/>
        <end position="46"/>
    </location>
</feature>
<keyword evidence="1" id="KW-1133">Transmembrane helix</keyword>